<evidence type="ECO:0000313" key="2">
    <source>
        <dbReference type="EMBL" id="CAF1194308.1"/>
    </source>
</evidence>
<dbReference type="Proteomes" id="UP000663829">
    <property type="component" value="Unassembled WGS sequence"/>
</dbReference>
<feature type="region of interest" description="Disordered" evidence="1">
    <location>
        <begin position="341"/>
        <end position="362"/>
    </location>
</feature>
<name>A0A814VY57_9BILA</name>
<dbReference type="EMBL" id="CAJOBC010008329">
    <property type="protein sequence ID" value="CAF3958671.1"/>
    <property type="molecule type" value="Genomic_DNA"/>
</dbReference>
<evidence type="ECO:0000313" key="4">
    <source>
        <dbReference type="Proteomes" id="UP000663829"/>
    </source>
</evidence>
<evidence type="ECO:0000313" key="3">
    <source>
        <dbReference type="EMBL" id="CAF3958671.1"/>
    </source>
</evidence>
<comment type="caution">
    <text evidence="2">The sequence shown here is derived from an EMBL/GenBank/DDBJ whole genome shotgun (WGS) entry which is preliminary data.</text>
</comment>
<protein>
    <submittedName>
        <fullName evidence="2">Uncharacterized protein</fullName>
    </submittedName>
</protein>
<sequence>SWYHTLVSKYKTKRRPIQGNVEINARKQQHSQVNSGRPIKKQDLSLIERGPEKRTGETEENTDTLVSDMKNELVKIDYDVNKCYQKWMQTIQCRRMFVRNHPLNEVLSEFPGYCISKLIFGEVELVTGQDVLSNVSNILPALFENFDTPTFITDPISVRFIKTVAKRFSESSQYIICTDSKVVFFVMLISKPSSPYPCLIINEQSIDVYVNWLVISSTSSLDEAIALLISMYNISEIKFDPRSRTVRLLYITLLNERKYISNSIRSLLNELNYDSTREKMKSTTTSSAVLASSTKNVSSSTAQFTVPKDDLTEINNFQTKSELVPTTSKPSLSNDLHLQELNSSSSSATSLSTQLSTQDTIP</sequence>
<dbReference type="AlphaFoldDB" id="A0A814VY57"/>
<proteinExistence type="predicted"/>
<dbReference type="EMBL" id="CAJNOQ010008328">
    <property type="protein sequence ID" value="CAF1194308.1"/>
    <property type="molecule type" value="Genomic_DNA"/>
</dbReference>
<accession>A0A814VY57</accession>
<dbReference type="Proteomes" id="UP000681722">
    <property type="component" value="Unassembled WGS sequence"/>
</dbReference>
<dbReference type="OrthoDB" id="10049206at2759"/>
<gene>
    <name evidence="2" type="ORF">GPM918_LOCUS23374</name>
    <name evidence="3" type="ORF">SRO942_LOCUS23373</name>
</gene>
<feature type="non-terminal residue" evidence="2">
    <location>
        <position position="1"/>
    </location>
</feature>
<evidence type="ECO:0000256" key="1">
    <source>
        <dbReference type="SAM" id="MobiDB-lite"/>
    </source>
</evidence>
<organism evidence="2 4">
    <name type="scientific">Didymodactylos carnosus</name>
    <dbReference type="NCBI Taxonomy" id="1234261"/>
    <lineage>
        <taxon>Eukaryota</taxon>
        <taxon>Metazoa</taxon>
        <taxon>Spiralia</taxon>
        <taxon>Gnathifera</taxon>
        <taxon>Rotifera</taxon>
        <taxon>Eurotatoria</taxon>
        <taxon>Bdelloidea</taxon>
        <taxon>Philodinida</taxon>
        <taxon>Philodinidae</taxon>
        <taxon>Didymodactylos</taxon>
    </lineage>
</organism>
<feature type="region of interest" description="Disordered" evidence="1">
    <location>
        <begin position="25"/>
        <end position="63"/>
    </location>
</feature>
<keyword evidence="4" id="KW-1185">Reference proteome</keyword>
<reference evidence="2" key="1">
    <citation type="submission" date="2021-02" db="EMBL/GenBank/DDBJ databases">
        <authorList>
            <person name="Nowell W R."/>
        </authorList>
    </citation>
    <scope>NUCLEOTIDE SEQUENCE</scope>
</reference>